<dbReference type="RefSeq" id="WP_110463129.1">
    <property type="nucleotide sequence ID" value="NZ_QKMR01000023.1"/>
</dbReference>
<dbReference type="SUPFAM" id="SSF46785">
    <property type="entry name" value="Winged helix' DNA-binding domain"/>
    <property type="match status" value="1"/>
</dbReference>
<dbReference type="InterPro" id="IPR000600">
    <property type="entry name" value="ROK"/>
</dbReference>
<comment type="similarity">
    <text evidence="2">Belongs to the ROK (NagC/XylR) family.</text>
</comment>
<comment type="function">
    <text evidence="1">Transcriptional repressor of xylose-utilizing enzymes.</text>
</comment>
<dbReference type="EMBL" id="QKMR01000023">
    <property type="protein sequence ID" value="PYG85737.1"/>
    <property type="molecule type" value="Genomic_DNA"/>
</dbReference>
<dbReference type="Gene3D" id="1.10.10.10">
    <property type="entry name" value="Winged helix-like DNA-binding domain superfamily/Winged helix DNA-binding domain"/>
    <property type="match status" value="1"/>
</dbReference>
<keyword evidence="3" id="KW-0859">Xylose metabolism</keyword>
<evidence type="ECO:0000256" key="3">
    <source>
        <dbReference type="ARBA" id="ARBA00022629"/>
    </source>
</evidence>
<organism evidence="4 5">
    <name type="scientific">Ruminiclostridium sufflavum DSM 19573</name>
    <dbReference type="NCBI Taxonomy" id="1121337"/>
    <lineage>
        <taxon>Bacteria</taxon>
        <taxon>Bacillati</taxon>
        <taxon>Bacillota</taxon>
        <taxon>Clostridia</taxon>
        <taxon>Eubacteriales</taxon>
        <taxon>Oscillospiraceae</taxon>
        <taxon>Ruminiclostridium</taxon>
    </lineage>
</organism>
<evidence type="ECO:0000256" key="1">
    <source>
        <dbReference type="ARBA" id="ARBA00002486"/>
    </source>
</evidence>
<accession>A0A318XJZ3</accession>
<dbReference type="CDD" id="cd24076">
    <property type="entry name" value="ASKHA_ATPase_ROK_BsXylR-like"/>
    <property type="match status" value="1"/>
</dbReference>
<comment type="caution">
    <text evidence="4">The sequence shown here is derived from an EMBL/GenBank/DDBJ whole genome shotgun (WGS) entry which is preliminary data.</text>
</comment>
<evidence type="ECO:0000313" key="4">
    <source>
        <dbReference type="EMBL" id="PYG85737.1"/>
    </source>
</evidence>
<keyword evidence="4" id="KW-0808">Transferase</keyword>
<reference evidence="4 5" key="1">
    <citation type="submission" date="2018-06" db="EMBL/GenBank/DDBJ databases">
        <title>Genomic Encyclopedia of Type Strains, Phase I: the one thousand microbial genomes (KMG-I) project.</title>
        <authorList>
            <person name="Kyrpides N."/>
        </authorList>
    </citation>
    <scope>NUCLEOTIDE SEQUENCE [LARGE SCALE GENOMIC DNA]</scope>
    <source>
        <strain evidence="4 5">DSM 19573</strain>
    </source>
</reference>
<dbReference type="Pfam" id="PF00480">
    <property type="entry name" value="ROK"/>
    <property type="match status" value="1"/>
</dbReference>
<dbReference type="PANTHER" id="PTHR18964">
    <property type="entry name" value="ROK (REPRESSOR, ORF, KINASE) FAMILY"/>
    <property type="match status" value="1"/>
</dbReference>
<keyword evidence="4" id="KW-0418">Kinase</keyword>
<dbReference type="AlphaFoldDB" id="A0A318XJZ3"/>
<proteinExistence type="inferred from homology"/>
<name>A0A318XJZ3_9FIRM</name>
<dbReference type="InterPro" id="IPR043129">
    <property type="entry name" value="ATPase_NBD"/>
</dbReference>
<keyword evidence="3" id="KW-0119">Carbohydrate metabolism</keyword>
<dbReference type="Proteomes" id="UP000248132">
    <property type="component" value="Unassembled WGS sequence"/>
</dbReference>
<keyword evidence="5" id="KW-1185">Reference proteome</keyword>
<dbReference type="InterPro" id="IPR036388">
    <property type="entry name" value="WH-like_DNA-bd_sf"/>
</dbReference>
<sequence length="399" mass="43263">MKTGTTGNNKFLKELNETYILELIRSNKQISKADLAQLTGLSPTACGIIVTNLLEKGYISEAGIGISTGGRRPVLYELIPESYYSIGVDIDVDFVRFILMDITGQVVYRDKFLSKANYSAAVYIELVEEKIKQIIHRYKIEEGRLLGVGVSIPGIIDNLTHEVVFAPNLGWERIDLENMMSGTGSFPIYVDNEAICSAICENWIGCCVNQRDFVCINMKSGIGSSIFAGGNLYRGCSGSAGEIGHIMVDPNGPKCGCGNYGCLETLASSRAMVEKAQKQIKQGLIADLTDIDSITVDDIISSAKAGNEATRVILIEASGYLGLAVANLINTINPSKIVLGKELDKFPEDVLEHLKNIAFAKALKYPVSRVEIVTSELGEDTSALGAAIIPLKKLFGYQI</sequence>
<dbReference type="InterPro" id="IPR036390">
    <property type="entry name" value="WH_DNA-bd_sf"/>
</dbReference>
<dbReference type="SUPFAM" id="SSF53067">
    <property type="entry name" value="Actin-like ATPase domain"/>
    <property type="match status" value="1"/>
</dbReference>
<dbReference type="GO" id="GO:0042732">
    <property type="term" value="P:D-xylose metabolic process"/>
    <property type="evidence" value="ECO:0007669"/>
    <property type="project" value="UniProtKB-KW"/>
</dbReference>
<dbReference type="OrthoDB" id="9796533at2"/>
<dbReference type="PANTHER" id="PTHR18964:SF149">
    <property type="entry name" value="BIFUNCTIONAL UDP-N-ACETYLGLUCOSAMINE 2-EPIMERASE_N-ACETYLMANNOSAMINE KINASE"/>
    <property type="match status" value="1"/>
</dbReference>
<dbReference type="GO" id="GO:0016301">
    <property type="term" value="F:kinase activity"/>
    <property type="evidence" value="ECO:0007669"/>
    <property type="project" value="UniProtKB-KW"/>
</dbReference>
<evidence type="ECO:0000313" key="5">
    <source>
        <dbReference type="Proteomes" id="UP000248132"/>
    </source>
</evidence>
<protein>
    <submittedName>
        <fullName evidence="4">Putative NBD/HSP70 family sugar kinase</fullName>
    </submittedName>
</protein>
<dbReference type="Gene3D" id="3.30.420.40">
    <property type="match status" value="2"/>
</dbReference>
<dbReference type="Pfam" id="PF13412">
    <property type="entry name" value="HTH_24"/>
    <property type="match status" value="1"/>
</dbReference>
<evidence type="ECO:0000256" key="2">
    <source>
        <dbReference type="ARBA" id="ARBA00006479"/>
    </source>
</evidence>
<gene>
    <name evidence="4" type="ORF">LY28_03156</name>
</gene>